<accession>A0A125MN56</accession>
<proteinExistence type="predicted"/>
<comment type="caution">
    <text evidence="1">The sequence shown here is derived from an EMBL/GenBank/DDBJ whole genome shotgun (WGS) entry which is preliminary data.</text>
</comment>
<evidence type="ECO:0000313" key="1">
    <source>
        <dbReference type="EMBL" id="KWS05497.1"/>
    </source>
</evidence>
<name>A0A125MN56_9GAMM</name>
<evidence type="ECO:0008006" key="3">
    <source>
        <dbReference type="Google" id="ProtNLM"/>
    </source>
</evidence>
<dbReference type="AlphaFoldDB" id="A0A125MN56"/>
<gene>
    <name evidence="1" type="ORF">AZ78_3049</name>
</gene>
<sequence>MKSRWRAQRATLKRDIAALRRWRELLRQLAFYGCRQDLAQIAMLERLLNADDRREVVSG</sequence>
<keyword evidence="2" id="KW-1185">Reference proteome</keyword>
<reference evidence="1 2" key="1">
    <citation type="journal article" date="2014" name="Genome Announc.">
        <title>Draft Genome Sequence of Lysobacter capsici AZ78, a Bacterium Antagonistic to Plant-Pathogenic Oomycetes.</title>
        <authorList>
            <person name="Puopolo G."/>
            <person name="Sonego P."/>
            <person name="Engelen K."/>
            <person name="Pertot I."/>
        </authorList>
    </citation>
    <scope>NUCLEOTIDE SEQUENCE [LARGE SCALE GENOMIC DNA]</scope>
    <source>
        <strain evidence="1 2">AZ78</strain>
    </source>
</reference>
<dbReference type="Proteomes" id="UP000023435">
    <property type="component" value="Unassembled WGS sequence"/>
</dbReference>
<dbReference type="EMBL" id="JAJA02000001">
    <property type="protein sequence ID" value="KWS05497.1"/>
    <property type="molecule type" value="Genomic_DNA"/>
</dbReference>
<organism evidence="1 2">
    <name type="scientific">Lysobacter capsici AZ78</name>
    <dbReference type="NCBI Taxonomy" id="1444315"/>
    <lineage>
        <taxon>Bacteria</taxon>
        <taxon>Pseudomonadati</taxon>
        <taxon>Pseudomonadota</taxon>
        <taxon>Gammaproteobacteria</taxon>
        <taxon>Lysobacterales</taxon>
        <taxon>Lysobacteraceae</taxon>
        <taxon>Lysobacter</taxon>
    </lineage>
</organism>
<evidence type="ECO:0000313" key="2">
    <source>
        <dbReference type="Proteomes" id="UP000023435"/>
    </source>
</evidence>
<protein>
    <recommendedName>
        <fullName evidence="3">Mobile element protein</fullName>
    </recommendedName>
</protein>